<dbReference type="AlphaFoldDB" id="M2B175"/>
<sequence length="43" mass="4194">MFTRCFAGGTGGGTVHPPKGDAGCRGVGTGFAKLAHHVPLAGV</sequence>
<keyword evidence="2" id="KW-1185">Reference proteome</keyword>
<evidence type="ECO:0000313" key="2">
    <source>
        <dbReference type="Proteomes" id="UP000011529"/>
    </source>
</evidence>
<reference evidence="1" key="1">
    <citation type="submission" date="2012-11" db="EMBL/GenBank/DDBJ databases">
        <title>Permanent draft genomes of Rhodopirellula europaea strain SH398 and 6C.</title>
        <authorList>
            <person name="Richter M."/>
            <person name="Richter-Heitmann T."/>
            <person name="Frank C."/>
            <person name="Harder J."/>
            <person name="Glockner F.O."/>
        </authorList>
    </citation>
    <scope>NUCLEOTIDE SEQUENCE</scope>
    <source>
        <strain evidence="1">6C</strain>
    </source>
</reference>
<name>M2B175_9BACT</name>
<dbReference type="EMBL" id="ANMO01000170">
    <property type="protein sequence ID" value="EMB15503.1"/>
    <property type="molecule type" value="Genomic_DNA"/>
</dbReference>
<accession>M2B175</accession>
<organism evidence="1 2">
    <name type="scientific">Rhodopirellula europaea 6C</name>
    <dbReference type="NCBI Taxonomy" id="1263867"/>
    <lineage>
        <taxon>Bacteria</taxon>
        <taxon>Pseudomonadati</taxon>
        <taxon>Planctomycetota</taxon>
        <taxon>Planctomycetia</taxon>
        <taxon>Pirellulales</taxon>
        <taxon>Pirellulaceae</taxon>
        <taxon>Rhodopirellula</taxon>
    </lineage>
</organism>
<reference evidence="1" key="2">
    <citation type="journal article" date="2013" name="Mar. Genomics">
        <title>Expression of sulfatases in Rhodopirellula baltica and the diversity of sulfatases in the genus Rhodopirellula.</title>
        <authorList>
            <person name="Wegner C.E."/>
            <person name="Richter-Heitmann T."/>
            <person name="Klindworth A."/>
            <person name="Klockow C."/>
            <person name="Richter M."/>
            <person name="Achstetter T."/>
            <person name="Glockner F.O."/>
            <person name="Harder J."/>
        </authorList>
    </citation>
    <scope>NUCLEOTIDE SEQUENCE [LARGE SCALE GENOMIC DNA]</scope>
    <source>
        <strain evidence="1">6C</strain>
    </source>
</reference>
<gene>
    <name evidence="1" type="ORF">RE6C_03752</name>
</gene>
<evidence type="ECO:0000313" key="1">
    <source>
        <dbReference type="EMBL" id="EMB15503.1"/>
    </source>
</evidence>
<comment type="caution">
    <text evidence="1">The sequence shown here is derived from an EMBL/GenBank/DDBJ whole genome shotgun (WGS) entry which is preliminary data.</text>
</comment>
<proteinExistence type="predicted"/>
<protein>
    <submittedName>
        <fullName evidence="1">Uncharacterized protein</fullName>
    </submittedName>
</protein>
<dbReference type="Proteomes" id="UP000011529">
    <property type="component" value="Unassembled WGS sequence"/>
</dbReference>